<dbReference type="InterPro" id="IPR008969">
    <property type="entry name" value="CarboxyPept-like_regulatory"/>
</dbReference>
<dbReference type="Proteomes" id="UP001597549">
    <property type="component" value="Unassembled WGS sequence"/>
</dbReference>
<proteinExistence type="predicted"/>
<name>A0ABW5Z4W3_9FLAO</name>
<reference evidence="2" key="1">
    <citation type="journal article" date="2019" name="Int. J. Syst. Evol. Microbiol.">
        <title>The Global Catalogue of Microorganisms (GCM) 10K type strain sequencing project: providing services to taxonomists for standard genome sequencing and annotation.</title>
        <authorList>
            <consortium name="The Broad Institute Genomics Platform"/>
            <consortium name="The Broad Institute Genome Sequencing Center for Infectious Disease"/>
            <person name="Wu L."/>
            <person name="Ma J."/>
        </authorList>
    </citation>
    <scope>NUCLEOTIDE SEQUENCE [LARGE SCALE GENOMIC DNA]</scope>
    <source>
        <strain evidence="2">KCTC 52644</strain>
    </source>
</reference>
<dbReference type="SUPFAM" id="SSF49464">
    <property type="entry name" value="Carboxypeptidase regulatory domain-like"/>
    <property type="match status" value="1"/>
</dbReference>
<gene>
    <name evidence="1" type="ORF">ACFSX9_01320</name>
</gene>
<accession>A0ABW5Z4W3</accession>
<dbReference type="PROSITE" id="PS51257">
    <property type="entry name" value="PROKAR_LIPOPROTEIN"/>
    <property type="match status" value="1"/>
</dbReference>
<organism evidence="1 2">
    <name type="scientific">Flavobacterium ardleyense</name>
    <dbReference type="NCBI Taxonomy" id="2038737"/>
    <lineage>
        <taxon>Bacteria</taxon>
        <taxon>Pseudomonadati</taxon>
        <taxon>Bacteroidota</taxon>
        <taxon>Flavobacteriia</taxon>
        <taxon>Flavobacteriales</taxon>
        <taxon>Flavobacteriaceae</taxon>
        <taxon>Flavobacterium</taxon>
    </lineage>
</organism>
<evidence type="ECO:0000313" key="2">
    <source>
        <dbReference type="Proteomes" id="UP001597549"/>
    </source>
</evidence>
<comment type="caution">
    <text evidence="1">The sequence shown here is derived from an EMBL/GenBank/DDBJ whole genome shotgun (WGS) entry which is preliminary data.</text>
</comment>
<evidence type="ECO:0000313" key="1">
    <source>
        <dbReference type="EMBL" id="MFD2907366.1"/>
    </source>
</evidence>
<sequence length="149" mass="16982">MKIYLIIVIFFGLISCSSYKKHVIQNEIQGLILTIDNNPIADVEVTFYNDGRDFGFVPSALKTNADGVFFVAQIRTKGNYRVSRMMSDRLPTKIIFKKEGFISDTISISHYKDLKTDQIVIRKQLRWSDGSVFIGDPSGKTLLKVYYGK</sequence>
<dbReference type="RefSeq" id="WP_379803408.1">
    <property type="nucleotide sequence ID" value="NZ_JBHUOL010000003.1"/>
</dbReference>
<dbReference type="EMBL" id="JBHUOL010000003">
    <property type="protein sequence ID" value="MFD2907366.1"/>
    <property type="molecule type" value="Genomic_DNA"/>
</dbReference>
<protein>
    <submittedName>
        <fullName evidence="1">Ig-like domain-containing protein</fullName>
    </submittedName>
</protein>
<keyword evidence="2" id="KW-1185">Reference proteome</keyword>